<feature type="chain" id="PRO_5039906033" evidence="1">
    <location>
        <begin position="22"/>
        <end position="275"/>
    </location>
</feature>
<keyword evidence="1" id="KW-0732">Signal</keyword>
<comment type="caution">
    <text evidence="2">The sequence shown here is derived from an EMBL/GenBank/DDBJ whole genome shotgun (WGS) entry which is preliminary data.</text>
</comment>
<accession>A0A9K3KXC1</accession>
<evidence type="ECO:0000256" key="1">
    <source>
        <dbReference type="SAM" id="SignalP"/>
    </source>
</evidence>
<keyword evidence="3" id="KW-1185">Reference proteome</keyword>
<organism evidence="2 3">
    <name type="scientific">Nitzschia inconspicua</name>
    <dbReference type="NCBI Taxonomy" id="303405"/>
    <lineage>
        <taxon>Eukaryota</taxon>
        <taxon>Sar</taxon>
        <taxon>Stramenopiles</taxon>
        <taxon>Ochrophyta</taxon>
        <taxon>Bacillariophyta</taxon>
        <taxon>Bacillariophyceae</taxon>
        <taxon>Bacillariophycidae</taxon>
        <taxon>Bacillariales</taxon>
        <taxon>Bacillariaceae</taxon>
        <taxon>Nitzschia</taxon>
    </lineage>
</organism>
<gene>
    <name evidence="2" type="ORF">IV203_010696</name>
</gene>
<feature type="signal peptide" evidence="1">
    <location>
        <begin position="1"/>
        <end position="21"/>
    </location>
</feature>
<name>A0A9K3KXC1_9STRA</name>
<reference evidence="2" key="2">
    <citation type="submission" date="2021-04" db="EMBL/GenBank/DDBJ databases">
        <authorList>
            <person name="Podell S."/>
        </authorList>
    </citation>
    <scope>NUCLEOTIDE SEQUENCE</scope>
    <source>
        <strain evidence="2">Hildebrandi</strain>
    </source>
</reference>
<dbReference type="OrthoDB" id="52822at2759"/>
<dbReference type="AlphaFoldDB" id="A0A9K3KXC1"/>
<dbReference type="EMBL" id="JAGRRH010000018">
    <property type="protein sequence ID" value="KAG7351336.1"/>
    <property type="molecule type" value="Genomic_DNA"/>
</dbReference>
<sequence>MHFSIPLTHFLLLASSSGGLAQEQEYIKRLRKTDTIPNKGPTYLRADAGAPRKLELLDSDGADGELWNMYVVEQLSSLPTAPSPSPPPTEAPRRCEDVDCTNPEERCDPLDGVCKLLDSIVPCIAIIDESDNFPDSHFDTQWATFRTDYPDRPFCLLRPTSSSTFDRLYLPPAFLNDTRVTFAEVSRDDLGANSPIQPVPTDWFSICGFGIYNGTTVEFIGMFLDTSGSMDQRTVSGSLALFEQNVAIAGLTIEPVFNTREDWITPFLTTLVPSN</sequence>
<protein>
    <submittedName>
        <fullName evidence="2">Uncharacterized protein</fullName>
    </submittedName>
</protein>
<reference evidence="2" key="1">
    <citation type="journal article" date="2021" name="Sci. Rep.">
        <title>Diploid genomic architecture of Nitzschia inconspicua, an elite biomass production diatom.</title>
        <authorList>
            <person name="Oliver A."/>
            <person name="Podell S."/>
            <person name="Pinowska A."/>
            <person name="Traller J.C."/>
            <person name="Smith S.R."/>
            <person name="McClure R."/>
            <person name="Beliaev A."/>
            <person name="Bohutskyi P."/>
            <person name="Hill E.A."/>
            <person name="Rabines A."/>
            <person name="Zheng H."/>
            <person name="Allen L.Z."/>
            <person name="Kuo A."/>
            <person name="Grigoriev I.V."/>
            <person name="Allen A.E."/>
            <person name="Hazlebeck D."/>
            <person name="Allen E.E."/>
        </authorList>
    </citation>
    <scope>NUCLEOTIDE SEQUENCE</scope>
    <source>
        <strain evidence="2">Hildebrandi</strain>
    </source>
</reference>
<proteinExistence type="predicted"/>
<evidence type="ECO:0000313" key="2">
    <source>
        <dbReference type="EMBL" id="KAG7351336.1"/>
    </source>
</evidence>
<dbReference type="Proteomes" id="UP000693970">
    <property type="component" value="Unassembled WGS sequence"/>
</dbReference>
<evidence type="ECO:0000313" key="3">
    <source>
        <dbReference type="Proteomes" id="UP000693970"/>
    </source>
</evidence>